<reference evidence="5 6" key="1">
    <citation type="submission" date="2021-08" db="EMBL/GenBank/DDBJ databases">
        <authorList>
            <person name="Zhang D."/>
            <person name="Zhang A."/>
            <person name="Wang L."/>
        </authorList>
    </citation>
    <scope>NUCLEOTIDE SEQUENCE [LARGE SCALE GENOMIC DNA]</scope>
    <source>
        <strain evidence="5 6">WL0086</strain>
    </source>
</reference>
<dbReference type="RefSeq" id="WP_221032089.1">
    <property type="nucleotide sequence ID" value="NZ_CP139781.1"/>
</dbReference>
<keyword evidence="2 3" id="KW-0175">Coiled coil</keyword>
<dbReference type="Gene3D" id="3.30.450.40">
    <property type="match status" value="1"/>
</dbReference>
<comment type="subcellular location">
    <subcellularLocation>
        <location evidence="1">Cell envelope</location>
    </subcellularLocation>
</comment>
<dbReference type="InterPro" id="IPR029016">
    <property type="entry name" value="GAF-like_dom_sf"/>
</dbReference>
<name>A0ABZ1CEW1_9BACT</name>
<dbReference type="Gene3D" id="2.40.30.170">
    <property type="match status" value="1"/>
</dbReference>
<dbReference type="InterPro" id="IPR050465">
    <property type="entry name" value="UPF0194_transport"/>
</dbReference>
<dbReference type="EMBL" id="CP139781">
    <property type="protein sequence ID" value="WRQ89986.1"/>
    <property type="molecule type" value="Genomic_DNA"/>
</dbReference>
<dbReference type="SUPFAM" id="SSF111369">
    <property type="entry name" value="HlyD-like secretion proteins"/>
    <property type="match status" value="1"/>
</dbReference>
<dbReference type="Gene3D" id="2.40.50.100">
    <property type="match status" value="1"/>
</dbReference>
<protein>
    <submittedName>
        <fullName evidence="5">Efflux RND transporter periplasmic adaptor subunit</fullName>
    </submittedName>
</protein>
<evidence type="ECO:0000256" key="3">
    <source>
        <dbReference type="SAM" id="Coils"/>
    </source>
</evidence>
<proteinExistence type="predicted"/>
<evidence type="ECO:0000256" key="2">
    <source>
        <dbReference type="ARBA" id="ARBA00023054"/>
    </source>
</evidence>
<dbReference type="PANTHER" id="PTHR32347">
    <property type="entry name" value="EFFLUX SYSTEM COMPONENT YKNX-RELATED"/>
    <property type="match status" value="1"/>
</dbReference>
<reference evidence="5 6" key="2">
    <citation type="submission" date="2023-12" db="EMBL/GenBank/DDBJ databases">
        <title>Description of an unclassified Opitutus bacterium of Verrucomicrobiota.</title>
        <authorList>
            <person name="Zhang D.-F."/>
        </authorList>
    </citation>
    <scope>NUCLEOTIDE SEQUENCE [LARGE SCALE GENOMIC DNA]</scope>
    <source>
        <strain evidence="5 6">WL0086</strain>
    </source>
</reference>
<dbReference type="InterPro" id="IPR058792">
    <property type="entry name" value="Beta-barrel_RND_2"/>
</dbReference>
<dbReference type="Pfam" id="PF25954">
    <property type="entry name" value="Beta-barrel_RND_2"/>
    <property type="match status" value="1"/>
</dbReference>
<feature type="coiled-coil region" evidence="3">
    <location>
        <begin position="420"/>
        <end position="473"/>
    </location>
</feature>
<feature type="domain" description="CusB-like beta-barrel" evidence="4">
    <location>
        <begin position="512"/>
        <end position="553"/>
    </location>
</feature>
<evidence type="ECO:0000259" key="4">
    <source>
        <dbReference type="Pfam" id="PF25954"/>
    </source>
</evidence>
<organism evidence="5 6">
    <name type="scientific">Actomonas aquatica</name>
    <dbReference type="NCBI Taxonomy" id="2866162"/>
    <lineage>
        <taxon>Bacteria</taxon>
        <taxon>Pseudomonadati</taxon>
        <taxon>Verrucomicrobiota</taxon>
        <taxon>Opitutia</taxon>
        <taxon>Opitutales</taxon>
        <taxon>Opitutaceae</taxon>
        <taxon>Actomonas</taxon>
    </lineage>
</organism>
<sequence length="610" mass="67441">MALKPLQVSDWLQPSSQRDEPQFWREWLRQAAPALDASCVMLLRPAQADGQGPRTLLRAGEQTRDIPTRLIAKAMAHGPLQLASAELGGGTFALRLPWDELSDDPLVAVGEVRPATWGTDGPDAAWQDRVLLWGAAVGRRRRIREVGTTRRRADELAHALELAVLVRAQRGFKAAALEVCNQLADRHAADRVVLGWWHEPYVKVAAVSQMNQVEDRMAAVGAVEAAMEETIEQDAALLWPVPPAAEGESVATEIVAQHAALGRDQGFAHLCTLPLRDGERVVGAVTWHRQEGAFTADDAAAFALVLDGLTPLLVEKERAEGWWGRRLKRAAEESLRRHWNLQHPWPKLGAVAAAITLAVLLLVHVPLRVEAEFTLRPERQMVFSAPFDGFVESVAVEPGDFVAAGQPLYALDGTALRLEEAEMLADLSRYVREREQAEAKRDLAAMRVAEAQRDQVQARLARLRRRIAQTAAQAPFAGFVLDDGNLRERLGAPVRQGDSLLRFAQLDGLYFELAVPEADAPLIADGTPVEIAFRSRPDETITATVTRIEPEAVVQAEGAVFIVRAAPDGALPDWWRPGMTGIGKLITEKRSLADIFTRRLRDWLRLQLWW</sequence>
<dbReference type="Proteomes" id="UP000738431">
    <property type="component" value="Chromosome"/>
</dbReference>
<evidence type="ECO:0000313" key="5">
    <source>
        <dbReference type="EMBL" id="WRQ89986.1"/>
    </source>
</evidence>
<gene>
    <name evidence="5" type="ORF">K1X11_011255</name>
</gene>
<evidence type="ECO:0000313" key="6">
    <source>
        <dbReference type="Proteomes" id="UP000738431"/>
    </source>
</evidence>
<accession>A0ABZ1CEW1</accession>
<evidence type="ECO:0000256" key="1">
    <source>
        <dbReference type="ARBA" id="ARBA00004196"/>
    </source>
</evidence>
<keyword evidence="6" id="KW-1185">Reference proteome</keyword>